<comment type="caution">
    <text evidence="2">The sequence shown here is derived from an EMBL/GenBank/DDBJ whole genome shotgun (WGS) entry which is preliminary data.</text>
</comment>
<evidence type="ECO:0000256" key="1">
    <source>
        <dbReference type="SAM" id="MobiDB-lite"/>
    </source>
</evidence>
<proteinExistence type="predicted"/>
<dbReference type="EMBL" id="JAPCWZ010000009">
    <property type="protein sequence ID" value="KAK8851922.1"/>
    <property type="molecule type" value="Genomic_DNA"/>
</dbReference>
<reference evidence="2 3" key="1">
    <citation type="journal article" date="2024" name="IMA Fungus">
        <title>Apiospora arundinis, a panoply of carbohydrate-active enzymes and secondary metabolites.</title>
        <authorList>
            <person name="Sorensen T."/>
            <person name="Petersen C."/>
            <person name="Muurmann A.T."/>
            <person name="Christiansen J.V."/>
            <person name="Brundto M.L."/>
            <person name="Overgaard C.K."/>
            <person name="Boysen A.T."/>
            <person name="Wollenberg R.D."/>
            <person name="Larsen T.O."/>
            <person name="Sorensen J.L."/>
            <person name="Nielsen K.L."/>
            <person name="Sondergaard T.E."/>
        </authorList>
    </citation>
    <scope>NUCLEOTIDE SEQUENCE [LARGE SCALE GENOMIC DNA]</scope>
    <source>
        <strain evidence="2 3">AAU 773</strain>
    </source>
</reference>
<feature type="compositionally biased region" description="Acidic residues" evidence="1">
    <location>
        <begin position="159"/>
        <end position="174"/>
    </location>
</feature>
<gene>
    <name evidence="2" type="ORF">PGQ11_014401</name>
</gene>
<protein>
    <submittedName>
        <fullName evidence="2">Uncharacterized protein</fullName>
    </submittedName>
</protein>
<evidence type="ECO:0000313" key="2">
    <source>
        <dbReference type="EMBL" id="KAK8851922.1"/>
    </source>
</evidence>
<accession>A0ABR2HTA6</accession>
<evidence type="ECO:0000313" key="3">
    <source>
        <dbReference type="Proteomes" id="UP001390339"/>
    </source>
</evidence>
<feature type="compositionally biased region" description="Polar residues" evidence="1">
    <location>
        <begin position="298"/>
        <end position="316"/>
    </location>
</feature>
<organism evidence="2 3">
    <name type="scientific">Apiospora arundinis</name>
    <dbReference type="NCBI Taxonomy" id="335852"/>
    <lineage>
        <taxon>Eukaryota</taxon>
        <taxon>Fungi</taxon>
        <taxon>Dikarya</taxon>
        <taxon>Ascomycota</taxon>
        <taxon>Pezizomycotina</taxon>
        <taxon>Sordariomycetes</taxon>
        <taxon>Xylariomycetidae</taxon>
        <taxon>Amphisphaeriales</taxon>
        <taxon>Apiosporaceae</taxon>
        <taxon>Apiospora</taxon>
    </lineage>
</organism>
<feature type="region of interest" description="Disordered" evidence="1">
    <location>
        <begin position="120"/>
        <end position="174"/>
    </location>
</feature>
<feature type="region of interest" description="Disordered" evidence="1">
    <location>
        <begin position="280"/>
        <end position="344"/>
    </location>
</feature>
<feature type="compositionally biased region" description="Polar residues" evidence="1">
    <location>
        <begin position="326"/>
        <end position="344"/>
    </location>
</feature>
<keyword evidence="3" id="KW-1185">Reference proteome</keyword>
<dbReference type="Proteomes" id="UP001390339">
    <property type="component" value="Unassembled WGS sequence"/>
</dbReference>
<sequence>MKGRPIDQLVYEYMFTKPKASDPQNFHALLHRHLILEVRQEVHSFYGHLDTQEAKYPGLDYCNPIHRIRLSRWAWHRRLFRAFDGLRLTHSEISNLTKWEGTKWAKERFERDSGITIRDTADEGMSAWVPPEERPAVAAATPSEDEAEGAQTEGGDTTENADDDMEGEEDSDGDLESIGIALNQRLLERTARQEAGANITEPLDEEWEQWLKNAIDSGELPFLSAQAMRDSTMRDSPTLARHPNFVSMSHYLSAARAGRWNTVPTAYHELLRRTLASEGAAGMPPLQPASRQRVAPSTHRNSVPSQTVQWRSTVSNLRLPVGEGSGSNPGSETVRPSRTAQPSA</sequence>
<name>A0ABR2HTA6_9PEZI</name>